<dbReference type="Gene3D" id="1.20.58.2150">
    <property type="match status" value="1"/>
</dbReference>
<dbReference type="EMBL" id="VYYT01000223">
    <property type="protein sequence ID" value="KAK2754953.1"/>
    <property type="molecule type" value="Genomic_DNA"/>
</dbReference>
<comment type="caution">
    <text evidence="4">The sequence shown here is derived from an EMBL/GenBank/DDBJ whole genome shotgun (WGS) entry which is preliminary data.</text>
</comment>
<dbReference type="PANTHER" id="PTHR37842">
    <property type="match status" value="1"/>
</dbReference>
<name>A0AAD9YC42_COLKA</name>
<dbReference type="Proteomes" id="UP001281614">
    <property type="component" value="Unassembled WGS sequence"/>
</dbReference>
<dbReference type="Gene3D" id="3.20.20.520">
    <property type="entry name" value="Glycosyl hydrolase family 115"/>
    <property type="match status" value="1"/>
</dbReference>
<dbReference type="InterPro" id="IPR010730">
    <property type="entry name" value="HET"/>
</dbReference>
<evidence type="ECO:0000313" key="4">
    <source>
        <dbReference type="EMBL" id="KAK2754953.1"/>
    </source>
</evidence>
<evidence type="ECO:0000259" key="3">
    <source>
        <dbReference type="Pfam" id="PF17829"/>
    </source>
</evidence>
<evidence type="ECO:0008006" key="6">
    <source>
        <dbReference type="Google" id="ProtNLM"/>
    </source>
</evidence>
<reference evidence="4" key="1">
    <citation type="submission" date="2023-02" db="EMBL/GenBank/DDBJ databases">
        <title>Colletotrichum kahawae CIFC_Que2 genome sequencing and assembly.</title>
        <authorList>
            <person name="Baroncelli R."/>
        </authorList>
    </citation>
    <scope>NUCLEOTIDE SEQUENCE</scope>
    <source>
        <strain evidence="4">CIFC_Que2</strain>
    </source>
</reference>
<dbReference type="InterPro" id="IPR042301">
    <property type="entry name" value="GH115_sf"/>
</dbReference>
<keyword evidence="5" id="KW-1185">Reference proteome</keyword>
<sequence length="1163" mass="130527">MDSHGIILDDDARRLASGDETSCSLCNILSNATFSSPISDSKVQGFELRAFSYLQNGIGVRHATPGAQDSLMFLVTLKNQVIFDEDFFYDYGYEGNSYVVCADGQPGLLKPQEIPELFDHSRACLGSTIDAITLTKLLGYQYLWVDKYCIDQSNVSELSDQISKMDLIYNNAEATIVAAAGPDETYGLPGVNTTTRSKQDVVHVDGTAIFNMGPHPAVYIERESRWWKRGWTFQEGLLSRRRITFTETQAFFECNTASWTESLGGIEFVKDRQLLDWTKWKNGVFLLSHYMGQPENHAATEATGGGVNELAETPAVDSSIARSLFDFFRLIQQYTTRSLTYDSDSLNAAAAVKRAATSLSIDFGRVLGKNSTVVYDTLNTSTTFPILVIGTLGYSPLLSGLKLQTSSIQGKWESCTHEVIKDPFPGITSALSVVGSDKRGTVYGIYALSEQIGVSPWYFWADVPVTPSPSLHLSPAGTVHTQGSPSVKYRGIFINDEETCLTSWARGRFPLASSDRNRPFTSSFYALVFELILRLKGNYLWPAMKNSMFYVDDVANGALADEFGVVMGTSHHEPMARAYREQERDLDGRWFWSLNKENLTVFMREGAERSKGWETVYTMGMRGEGDTESPTLTAPQLEEIIAVQQEILNATHGSLASGLPKVWALYKVSLTTKYGYENVFAEYKKQEVGKYYQQGLQVPDDVTLLWTDDNFGSLLRTPYPNETSRTGGAGVYYHVNYVGRPKIYEWINTIQLVKTWEQMHLAYEKGAREVWIVNVGDIKPLEIPMAHFLDMAYDMSLHLTPTSATTWVETWTSKTFSPDVASAVADILNRYGRLVNRRKYETLNMPPFVYSTLFYDEATTALAEWGALLEDTLRLYEGLEEPWRDAFYQMILHPVEAGKTVNELYIKAELGKLYKAQRRTATNRLAAEARTAFARDKEISAKYNGINGGKWKGIMCQVYIGYTLWYEPSSDVMPKLEYVSDADVPPSGLWELRGRVQWRRWIDVFCRAHGTFEWRIEANVSWVGVDKDEGTLEAPGGMDEARVNIEVDWSSAPKGRSTAAFTVHRKDTEDVITILLPIFNPPDPKEDLVGRRIESGGVVSIEAAHYSALETNNGISYVEVPLYGKTHSGVKLWPVGIESLTPSTAPKLRYDFFTFVEYQDVKA</sequence>
<feature type="domain" description="Gylcosyl hydrolase 115 C-terminal" evidence="3">
    <location>
        <begin position="1093"/>
        <end position="1156"/>
    </location>
</feature>
<dbReference type="InterPro" id="IPR029018">
    <property type="entry name" value="Hex-like_dom2"/>
</dbReference>
<dbReference type="Gene3D" id="3.30.379.10">
    <property type="entry name" value="Chitobiase/beta-hexosaminidase domain 2-like"/>
    <property type="match status" value="1"/>
</dbReference>
<proteinExistence type="predicted"/>
<evidence type="ECO:0000256" key="1">
    <source>
        <dbReference type="ARBA" id="ARBA00022801"/>
    </source>
</evidence>
<dbReference type="InterPro" id="IPR031924">
    <property type="entry name" value="GH115"/>
</dbReference>
<dbReference type="InterPro" id="IPR041437">
    <property type="entry name" value="GH115_C"/>
</dbReference>
<dbReference type="Pfam" id="PF15979">
    <property type="entry name" value="Glyco_hydro_115"/>
    <property type="match status" value="1"/>
</dbReference>
<dbReference type="Pfam" id="PF06985">
    <property type="entry name" value="HET"/>
    <property type="match status" value="1"/>
</dbReference>
<organism evidence="4 5">
    <name type="scientific">Colletotrichum kahawae</name>
    <name type="common">Coffee berry disease fungus</name>
    <dbReference type="NCBI Taxonomy" id="34407"/>
    <lineage>
        <taxon>Eukaryota</taxon>
        <taxon>Fungi</taxon>
        <taxon>Dikarya</taxon>
        <taxon>Ascomycota</taxon>
        <taxon>Pezizomycotina</taxon>
        <taxon>Sordariomycetes</taxon>
        <taxon>Hypocreomycetidae</taxon>
        <taxon>Glomerellales</taxon>
        <taxon>Glomerellaceae</taxon>
        <taxon>Colletotrichum</taxon>
        <taxon>Colletotrichum gloeosporioides species complex</taxon>
    </lineage>
</organism>
<dbReference type="GO" id="GO:0016787">
    <property type="term" value="F:hydrolase activity"/>
    <property type="evidence" value="ECO:0007669"/>
    <property type="project" value="UniProtKB-KW"/>
</dbReference>
<dbReference type="PANTHER" id="PTHR37842:SF2">
    <property type="entry name" value="GYLCOSYL HYDROLASE 115 C-TERMINAL DOMAIN-CONTAINING PROTEIN"/>
    <property type="match status" value="1"/>
</dbReference>
<dbReference type="AlphaFoldDB" id="A0AAD9YC42"/>
<gene>
    <name evidence="4" type="ORF">CKAH01_05967</name>
</gene>
<keyword evidence="1" id="KW-0378">Hydrolase</keyword>
<dbReference type="Gene3D" id="2.60.120.1620">
    <property type="match status" value="1"/>
</dbReference>
<evidence type="ECO:0000259" key="2">
    <source>
        <dbReference type="Pfam" id="PF06985"/>
    </source>
</evidence>
<protein>
    <recommendedName>
        <fullName evidence="6">Heterokaryon incompatibility domain-containing protein</fullName>
    </recommendedName>
</protein>
<accession>A0AAD9YC42</accession>
<evidence type="ECO:0000313" key="5">
    <source>
        <dbReference type="Proteomes" id="UP001281614"/>
    </source>
</evidence>
<feature type="domain" description="Heterokaryon incompatibility" evidence="2">
    <location>
        <begin position="129"/>
        <end position="235"/>
    </location>
</feature>
<dbReference type="Pfam" id="PF17829">
    <property type="entry name" value="GH115_C"/>
    <property type="match status" value="1"/>
</dbReference>